<evidence type="ECO:0000256" key="1">
    <source>
        <dbReference type="SAM" id="MobiDB-lite"/>
    </source>
</evidence>
<proteinExistence type="predicted"/>
<name>A0A6A7ASC4_9PLEO</name>
<evidence type="ECO:0000313" key="3">
    <source>
        <dbReference type="Proteomes" id="UP000799423"/>
    </source>
</evidence>
<accession>A0A6A7ASC4</accession>
<dbReference type="EMBL" id="MU006338">
    <property type="protein sequence ID" value="KAF2846151.1"/>
    <property type="molecule type" value="Genomic_DNA"/>
</dbReference>
<evidence type="ECO:0000313" key="2">
    <source>
        <dbReference type="EMBL" id="KAF2846151.1"/>
    </source>
</evidence>
<feature type="region of interest" description="Disordered" evidence="1">
    <location>
        <begin position="126"/>
        <end position="154"/>
    </location>
</feature>
<sequence>MRGSGIATVSRTLCIVHHNAGIIPPQPQLTADRCCQSYVRIECVDHVYFTRFTRTRQSLCNIFKQSRGASMARCNHRCGPTAVVQSPHSGRHVAQYKSRAEFRSLLCTMDTPASNNRMQEITGTRCALHSPKSRLPTDDDDDDNPSGTAEESLVQEWRRAIGT</sequence>
<gene>
    <name evidence="2" type="ORF">T440DRAFT_249255</name>
</gene>
<keyword evidence="3" id="KW-1185">Reference proteome</keyword>
<dbReference type="AlphaFoldDB" id="A0A6A7ASC4"/>
<dbReference type="Proteomes" id="UP000799423">
    <property type="component" value="Unassembled WGS sequence"/>
</dbReference>
<reference evidence="2" key="1">
    <citation type="submission" date="2020-01" db="EMBL/GenBank/DDBJ databases">
        <authorList>
            <consortium name="DOE Joint Genome Institute"/>
            <person name="Haridas S."/>
            <person name="Albert R."/>
            <person name="Binder M."/>
            <person name="Bloem J."/>
            <person name="Labutti K."/>
            <person name="Salamov A."/>
            <person name="Andreopoulos B."/>
            <person name="Baker S.E."/>
            <person name="Barry K."/>
            <person name="Bills G."/>
            <person name="Bluhm B.H."/>
            <person name="Cannon C."/>
            <person name="Castanera R."/>
            <person name="Culley D.E."/>
            <person name="Daum C."/>
            <person name="Ezra D."/>
            <person name="Gonzalez J.B."/>
            <person name="Henrissat B."/>
            <person name="Kuo A."/>
            <person name="Liang C."/>
            <person name="Lipzen A."/>
            <person name="Lutzoni F."/>
            <person name="Magnuson J."/>
            <person name="Mondo S."/>
            <person name="Nolan M."/>
            <person name="Ohm R."/>
            <person name="Pangilinan J."/>
            <person name="Park H.-J."/>
            <person name="Ramirez L."/>
            <person name="Alfaro M."/>
            <person name="Sun H."/>
            <person name="Tritt A."/>
            <person name="Yoshinaga Y."/>
            <person name="Zwiers L.-H."/>
            <person name="Turgeon B.G."/>
            <person name="Goodwin S.B."/>
            <person name="Spatafora J.W."/>
            <person name="Crous P.W."/>
            <person name="Grigoriev I.V."/>
        </authorList>
    </citation>
    <scope>NUCLEOTIDE SEQUENCE</scope>
    <source>
        <strain evidence="2">IPT5</strain>
    </source>
</reference>
<protein>
    <submittedName>
        <fullName evidence="2">Uncharacterized protein</fullName>
    </submittedName>
</protein>
<organism evidence="2 3">
    <name type="scientific">Plenodomus tracheiphilus IPT5</name>
    <dbReference type="NCBI Taxonomy" id="1408161"/>
    <lineage>
        <taxon>Eukaryota</taxon>
        <taxon>Fungi</taxon>
        <taxon>Dikarya</taxon>
        <taxon>Ascomycota</taxon>
        <taxon>Pezizomycotina</taxon>
        <taxon>Dothideomycetes</taxon>
        <taxon>Pleosporomycetidae</taxon>
        <taxon>Pleosporales</taxon>
        <taxon>Pleosporineae</taxon>
        <taxon>Leptosphaeriaceae</taxon>
        <taxon>Plenodomus</taxon>
    </lineage>
</organism>